<sequence>MTKWFCSSFQHIEVKQCIFLLLRLLRQPLQLPHLLPKRIMYIHIKHVDDKIVLFRVSPPSEVKQNIFLLLPRLRQPLLPIVGVRRHHVSSPEPPKLSYLLPCPFPSNLSAVCFGLKVSRYTDKKKVEPVACPVLVWVRDGVSQVWVLLLVQEFDGSRQCGGDCGMNEAVVRLGPGSIPAFLAKPLRPALSNHSRLSR</sequence>
<comment type="caution">
    <text evidence="1">The sequence shown here is derived from an EMBL/GenBank/DDBJ whole genome shotgun (WGS) entry which is preliminary data.</text>
</comment>
<protein>
    <submittedName>
        <fullName evidence="1">Uncharacterized protein</fullName>
    </submittedName>
</protein>
<evidence type="ECO:0000313" key="1">
    <source>
        <dbReference type="EMBL" id="MPC29196.1"/>
    </source>
</evidence>
<dbReference type="Proteomes" id="UP000324222">
    <property type="component" value="Unassembled WGS sequence"/>
</dbReference>
<reference evidence="1 2" key="1">
    <citation type="submission" date="2019-05" db="EMBL/GenBank/DDBJ databases">
        <title>Another draft genome of Portunus trituberculatus and its Hox gene families provides insights of decapod evolution.</title>
        <authorList>
            <person name="Jeong J.-H."/>
            <person name="Song I."/>
            <person name="Kim S."/>
            <person name="Choi T."/>
            <person name="Kim D."/>
            <person name="Ryu S."/>
            <person name="Kim W."/>
        </authorList>
    </citation>
    <scope>NUCLEOTIDE SEQUENCE [LARGE SCALE GENOMIC DNA]</scope>
    <source>
        <tissue evidence="1">Muscle</tissue>
    </source>
</reference>
<dbReference type="AlphaFoldDB" id="A0A5B7E7M1"/>
<keyword evidence="2" id="KW-1185">Reference proteome</keyword>
<gene>
    <name evidence="1" type="ORF">E2C01_022417</name>
</gene>
<evidence type="ECO:0000313" key="2">
    <source>
        <dbReference type="Proteomes" id="UP000324222"/>
    </source>
</evidence>
<proteinExistence type="predicted"/>
<name>A0A5B7E7M1_PORTR</name>
<organism evidence="1 2">
    <name type="scientific">Portunus trituberculatus</name>
    <name type="common">Swimming crab</name>
    <name type="synonym">Neptunus trituberculatus</name>
    <dbReference type="NCBI Taxonomy" id="210409"/>
    <lineage>
        <taxon>Eukaryota</taxon>
        <taxon>Metazoa</taxon>
        <taxon>Ecdysozoa</taxon>
        <taxon>Arthropoda</taxon>
        <taxon>Crustacea</taxon>
        <taxon>Multicrustacea</taxon>
        <taxon>Malacostraca</taxon>
        <taxon>Eumalacostraca</taxon>
        <taxon>Eucarida</taxon>
        <taxon>Decapoda</taxon>
        <taxon>Pleocyemata</taxon>
        <taxon>Brachyura</taxon>
        <taxon>Eubrachyura</taxon>
        <taxon>Portunoidea</taxon>
        <taxon>Portunidae</taxon>
        <taxon>Portuninae</taxon>
        <taxon>Portunus</taxon>
    </lineage>
</organism>
<accession>A0A5B7E7M1</accession>
<dbReference type="EMBL" id="VSRR010002032">
    <property type="protein sequence ID" value="MPC29196.1"/>
    <property type="molecule type" value="Genomic_DNA"/>
</dbReference>